<dbReference type="Gene3D" id="1.10.630.10">
    <property type="entry name" value="Cytochrome P450"/>
    <property type="match status" value="1"/>
</dbReference>
<dbReference type="SUPFAM" id="SSF48264">
    <property type="entry name" value="Cytochrome P450"/>
    <property type="match status" value="1"/>
</dbReference>
<comment type="similarity">
    <text evidence="2 3">Belongs to the cytochrome P450 family.</text>
</comment>
<dbReference type="Proteomes" id="UP000815325">
    <property type="component" value="Unassembled WGS sequence"/>
</dbReference>
<dbReference type="PRINTS" id="PR00463">
    <property type="entry name" value="EP450I"/>
</dbReference>
<evidence type="ECO:0000313" key="4">
    <source>
        <dbReference type="EMBL" id="KAF5843845.1"/>
    </source>
</evidence>
<sequence>MVVSEGKVWAKQRKAFSPGFQFAFLKDLVPTFAGKTQLLINRFAEAADTGKVLHFHTEAVLLTVDVICQVGLSVNFGYLTSKEPPKIFYLFNELLTNTAELARAPHTAWMRFLPWNYLRSRNIQNRFDSILIRVIQHRLTETQQADPLATGPRDILGLAIKTAKDAKAEEGGGALDLEDVLAQVKTFLFAGHDTTASTAAFTVYEISRNPDVEAKVLEEVDRVCGGKPPSPDDLNRGLKYLGCVVKESLRLWPPGGTARIAPPGATLQGYDIGGRPIYLPHLPIHRDPDYWGPDAGEFKPERWLDETYVAKLHPCCYMPFSKGARDCIGQTFALMEVKTLLAMLYMNYTFKYACVEPEAQAYRITSYPKNHVPVTVHRRSRQK</sequence>
<keyword evidence="3" id="KW-0349">Heme</keyword>
<dbReference type="PANTHER" id="PTHR24305:SF166">
    <property type="entry name" value="CYTOCHROME P450 12A4, MITOCHONDRIAL-RELATED"/>
    <property type="match status" value="1"/>
</dbReference>
<dbReference type="PROSITE" id="PS00086">
    <property type="entry name" value="CYTOCHROME_P450"/>
    <property type="match status" value="1"/>
</dbReference>
<keyword evidence="3" id="KW-0479">Metal-binding</keyword>
<dbReference type="Pfam" id="PF00067">
    <property type="entry name" value="p450"/>
    <property type="match status" value="1"/>
</dbReference>
<proteinExistence type="inferred from homology"/>
<dbReference type="InterPro" id="IPR036396">
    <property type="entry name" value="Cyt_P450_sf"/>
</dbReference>
<name>A0ABQ7HAG3_DUNSA</name>
<dbReference type="InterPro" id="IPR050121">
    <property type="entry name" value="Cytochrome_P450_monoxygenase"/>
</dbReference>
<evidence type="ECO:0000256" key="2">
    <source>
        <dbReference type="ARBA" id="ARBA00010617"/>
    </source>
</evidence>
<dbReference type="InterPro" id="IPR017972">
    <property type="entry name" value="Cyt_P450_CS"/>
</dbReference>
<organism evidence="4 5">
    <name type="scientific">Dunaliella salina</name>
    <name type="common">Green alga</name>
    <name type="synonym">Protococcus salinus</name>
    <dbReference type="NCBI Taxonomy" id="3046"/>
    <lineage>
        <taxon>Eukaryota</taxon>
        <taxon>Viridiplantae</taxon>
        <taxon>Chlorophyta</taxon>
        <taxon>core chlorophytes</taxon>
        <taxon>Chlorophyceae</taxon>
        <taxon>CS clade</taxon>
        <taxon>Chlamydomonadales</taxon>
        <taxon>Dunaliellaceae</taxon>
        <taxon>Dunaliella</taxon>
    </lineage>
</organism>
<keyword evidence="5" id="KW-1185">Reference proteome</keyword>
<reference evidence="4" key="1">
    <citation type="submission" date="2017-08" db="EMBL/GenBank/DDBJ databases">
        <authorList>
            <person name="Polle J.E."/>
            <person name="Barry K."/>
            <person name="Cushman J."/>
            <person name="Schmutz J."/>
            <person name="Tran D."/>
            <person name="Hathwaick L.T."/>
            <person name="Yim W.C."/>
            <person name="Jenkins J."/>
            <person name="Mckie-Krisberg Z.M."/>
            <person name="Prochnik S."/>
            <person name="Lindquist E."/>
            <person name="Dockter R.B."/>
            <person name="Adam C."/>
            <person name="Molina H."/>
            <person name="Bunkerborg J."/>
            <person name="Jin E."/>
            <person name="Buchheim M."/>
            <person name="Magnuson J."/>
        </authorList>
    </citation>
    <scope>NUCLEOTIDE SEQUENCE</scope>
    <source>
        <strain evidence="4">CCAP 19/18</strain>
    </source>
</reference>
<dbReference type="EMBL" id="MU069437">
    <property type="protein sequence ID" value="KAF5843845.1"/>
    <property type="molecule type" value="Genomic_DNA"/>
</dbReference>
<gene>
    <name evidence="4" type="ORF">DUNSADRAFT_5082</name>
</gene>
<comment type="caution">
    <text evidence="4">The sequence shown here is derived from an EMBL/GenBank/DDBJ whole genome shotgun (WGS) entry which is preliminary data.</text>
</comment>
<accession>A0ABQ7HAG3</accession>
<dbReference type="PANTHER" id="PTHR24305">
    <property type="entry name" value="CYTOCHROME P450"/>
    <property type="match status" value="1"/>
</dbReference>
<keyword evidence="3" id="KW-0503">Monooxygenase</keyword>
<keyword evidence="3" id="KW-0408">Iron</keyword>
<evidence type="ECO:0000256" key="3">
    <source>
        <dbReference type="RuleBase" id="RU000461"/>
    </source>
</evidence>
<evidence type="ECO:0000256" key="1">
    <source>
        <dbReference type="ARBA" id="ARBA00001971"/>
    </source>
</evidence>
<dbReference type="InterPro" id="IPR001128">
    <property type="entry name" value="Cyt_P450"/>
</dbReference>
<keyword evidence="3" id="KW-0560">Oxidoreductase</keyword>
<dbReference type="InterPro" id="IPR002401">
    <property type="entry name" value="Cyt_P450_E_grp-I"/>
</dbReference>
<dbReference type="PRINTS" id="PR00385">
    <property type="entry name" value="P450"/>
</dbReference>
<comment type="cofactor">
    <cofactor evidence="1">
        <name>heme</name>
        <dbReference type="ChEBI" id="CHEBI:30413"/>
    </cofactor>
</comment>
<evidence type="ECO:0000313" key="5">
    <source>
        <dbReference type="Proteomes" id="UP000815325"/>
    </source>
</evidence>
<protein>
    <submittedName>
        <fullName evidence="4">Cytochrome P450</fullName>
    </submittedName>
</protein>